<dbReference type="Pfam" id="PF01984">
    <property type="entry name" value="dsDNA_bind"/>
    <property type="match status" value="1"/>
</dbReference>
<dbReference type="PIRSF" id="PIRSF015730">
    <property type="entry name" value="TFAR19"/>
    <property type="match status" value="1"/>
</dbReference>
<protein>
    <submittedName>
        <fullName evidence="2">Programmed cell death protein 5</fullName>
    </submittedName>
</protein>
<dbReference type="GO" id="GO:0005829">
    <property type="term" value="C:cytosol"/>
    <property type="evidence" value="ECO:0007669"/>
    <property type="project" value="TreeGrafter"/>
</dbReference>
<dbReference type="EMBL" id="BT076624">
    <property type="protein sequence ID" value="ACO11048.1"/>
    <property type="molecule type" value="mRNA"/>
</dbReference>
<dbReference type="SUPFAM" id="SSF46950">
    <property type="entry name" value="Double-stranded DNA-binding domain"/>
    <property type="match status" value="1"/>
</dbReference>
<dbReference type="PANTHER" id="PTHR10840">
    <property type="entry name" value="PROGRAMMED CELL DEATH PROTEIN 5"/>
    <property type="match status" value="1"/>
</dbReference>
<evidence type="ECO:0000256" key="1">
    <source>
        <dbReference type="ARBA" id="ARBA00010490"/>
    </source>
</evidence>
<name>C1BPU5_CALRO</name>
<dbReference type="GO" id="GO:0005634">
    <property type="term" value="C:nucleus"/>
    <property type="evidence" value="ECO:0007669"/>
    <property type="project" value="TreeGrafter"/>
</dbReference>
<sequence>MADDELAAIRAKRMAEMQAQVGPGGNSAQRAQEKQMAMEDMKNSILSQVLSQEARARLNTLSLAKPEKGQRIQGAIIQMAQTGQISGKLGESDLIGLLERFSGSSVQTKVKFDRRRAALDSDED</sequence>
<proteinExistence type="evidence at transcript level"/>
<comment type="similarity">
    <text evidence="1">Belongs to the PDCD5 family.</text>
</comment>
<accession>C1BPU5</accession>
<dbReference type="PANTHER" id="PTHR10840:SF0">
    <property type="entry name" value="PROGRAMMED CELL DEATH PROTEIN 5"/>
    <property type="match status" value="1"/>
</dbReference>
<dbReference type="GO" id="GO:0003677">
    <property type="term" value="F:DNA binding"/>
    <property type="evidence" value="ECO:0007669"/>
    <property type="project" value="InterPro"/>
</dbReference>
<dbReference type="InterPro" id="IPR036883">
    <property type="entry name" value="PDCD5-like_sf"/>
</dbReference>
<dbReference type="Gene3D" id="1.10.8.140">
    <property type="entry name" value="PDCD5-like"/>
    <property type="match status" value="1"/>
</dbReference>
<gene>
    <name evidence="2" type="primary">PDCD5</name>
</gene>
<dbReference type="InterPro" id="IPR002836">
    <property type="entry name" value="PDCD5-like"/>
</dbReference>
<evidence type="ECO:0000313" key="2">
    <source>
        <dbReference type="EMBL" id="ACO11048.1"/>
    </source>
</evidence>
<reference evidence="2" key="1">
    <citation type="submission" date="2009-03" db="EMBL/GenBank/DDBJ databases">
        <title>Caligus rogercresseyi ESTs and full-length cDNAs.</title>
        <authorList>
            <person name="Yasuike M."/>
            <person name="von Schalburg K."/>
            <person name="Cooper G."/>
            <person name="Leong J."/>
            <person name="Jones S.R.M."/>
            <person name="Koop B.F."/>
        </authorList>
    </citation>
    <scope>NUCLEOTIDE SEQUENCE</scope>
    <source>
        <tissue evidence="2">Whole tissue</tissue>
    </source>
</reference>
<dbReference type="AlphaFoldDB" id="C1BPU5"/>
<organism evidence="2">
    <name type="scientific">Caligus rogercresseyi</name>
    <name type="common">Sea louse</name>
    <dbReference type="NCBI Taxonomy" id="217165"/>
    <lineage>
        <taxon>Eukaryota</taxon>
        <taxon>Metazoa</taxon>
        <taxon>Ecdysozoa</taxon>
        <taxon>Arthropoda</taxon>
        <taxon>Crustacea</taxon>
        <taxon>Multicrustacea</taxon>
        <taxon>Hexanauplia</taxon>
        <taxon>Copepoda</taxon>
        <taxon>Siphonostomatoida</taxon>
        <taxon>Caligidae</taxon>
        <taxon>Caligus</taxon>
    </lineage>
</organism>